<dbReference type="SMART" id="SM00338">
    <property type="entry name" value="BRLZ"/>
    <property type="match status" value="1"/>
</dbReference>
<dbReference type="GO" id="GO:0005634">
    <property type="term" value="C:nucleus"/>
    <property type="evidence" value="ECO:0007669"/>
    <property type="project" value="UniProtKB-SubCell"/>
</dbReference>
<dbReference type="Pfam" id="PF00170">
    <property type="entry name" value="bZIP_1"/>
    <property type="match status" value="1"/>
</dbReference>
<dbReference type="ExpressionAtlas" id="A0A1Q0Z8R9">
    <property type="expression patterns" value="baseline and differential"/>
</dbReference>
<dbReference type="Gene3D" id="1.20.5.170">
    <property type="match status" value="1"/>
</dbReference>
<dbReference type="GO" id="GO:0003700">
    <property type="term" value="F:DNA-binding transcription factor activity"/>
    <property type="evidence" value="ECO:0007669"/>
    <property type="project" value="InterPro"/>
</dbReference>
<dbReference type="GO" id="GO:0000976">
    <property type="term" value="F:transcription cis-regulatory region binding"/>
    <property type="evidence" value="ECO:0007669"/>
    <property type="project" value="UniProtKB-ARBA"/>
</dbReference>
<accession>A0A1Q0Z8R9</accession>
<keyword evidence="5" id="KW-0804">Transcription</keyword>
<feature type="region of interest" description="Disordered" evidence="7">
    <location>
        <begin position="188"/>
        <end position="252"/>
    </location>
</feature>
<feature type="region of interest" description="Disordered" evidence="7">
    <location>
        <begin position="1"/>
        <end position="34"/>
    </location>
</feature>
<organism evidence="8">
    <name type="scientific">Zea mays</name>
    <name type="common">Maize</name>
    <dbReference type="NCBI Taxonomy" id="4577"/>
    <lineage>
        <taxon>Eukaryota</taxon>
        <taxon>Viridiplantae</taxon>
        <taxon>Streptophyta</taxon>
        <taxon>Embryophyta</taxon>
        <taxon>Tracheophyta</taxon>
        <taxon>Spermatophyta</taxon>
        <taxon>Magnoliopsida</taxon>
        <taxon>Liliopsida</taxon>
        <taxon>Poales</taxon>
        <taxon>Poaceae</taxon>
        <taxon>PACMAD clade</taxon>
        <taxon>Panicoideae</taxon>
        <taxon>Andropogonodae</taxon>
        <taxon>Andropogoneae</taxon>
        <taxon>Tripsacinae</taxon>
        <taxon>Zea</taxon>
    </lineage>
</organism>
<sequence>MGSNDPNTPSKASKASEQDQPPATTTSSGTASVYPEWPSFQAYSAIPPHAFFPPTVAANPQAHPYMWGAQPIVPPYGTPPPPPYVMYPPGTVYAHPSTPPAMHPFGHYPMPTNGHAETHDSHSKDNDGKEDGNSQNGMSYSGSQGVVNQTMAMLPMQPGAMVGGVPSSTAANLNIGVDYWAAPGSAAVPAAHGKAPAGSARGDQWDERELKKQKRKQSNRESARRSRLRKQAECEELGQRAEALRSENSSLRAELERIRKEYEQLLSQNASLKEKLGAASSDSLPDMNEQNDGDGDGGYRKQPDSDGHQPGSES</sequence>
<keyword evidence="4" id="KW-0238">DNA-binding</keyword>
<feature type="compositionally biased region" description="Basic and acidic residues" evidence="7">
    <location>
        <begin position="297"/>
        <end position="307"/>
    </location>
</feature>
<dbReference type="PROSITE" id="PS50217">
    <property type="entry name" value="BZIP"/>
    <property type="match status" value="1"/>
</dbReference>
<dbReference type="InterPro" id="IPR012900">
    <property type="entry name" value="MFMR"/>
</dbReference>
<dbReference type="InterPro" id="IPR046347">
    <property type="entry name" value="bZIP_sf"/>
</dbReference>
<dbReference type="OMA" id="APKYLFQ"/>
<comment type="similarity">
    <text evidence="2">Belongs to the bZIP family.</text>
</comment>
<feature type="compositionally biased region" description="Low complexity" evidence="7">
    <location>
        <begin position="188"/>
        <end position="198"/>
    </location>
</feature>
<feature type="compositionally biased region" description="Polar residues" evidence="7">
    <location>
        <begin position="133"/>
        <end position="143"/>
    </location>
</feature>
<gene>
    <name evidence="8" type="ORF">ZEAMMB73_Zm00001d053967</name>
</gene>
<keyword evidence="6" id="KW-0539">Nucleus</keyword>
<evidence type="ECO:0000313" key="8">
    <source>
        <dbReference type="EMBL" id="AQK60870.1"/>
    </source>
</evidence>
<reference evidence="8" key="1">
    <citation type="submission" date="2015-12" db="EMBL/GenBank/DDBJ databases">
        <title>Update maize B73 reference genome by single molecule sequencing technologies.</title>
        <authorList>
            <consortium name="Maize Genome Sequencing Project"/>
            <person name="Ware D."/>
        </authorList>
    </citation>
    <scope>NUCLEOTIDE SEQUENCE</scope>
    <source>
        <tissue evidence="8">Seedling</tissue>
    </source>
</reference>
<feature type="region of interest" description="Disordered" evidence="7">
    <location>
        <begin position="107"/>
        <end position="143"/>
    </location>
</feature>
<dbReference type="AlphaFoldDB" id="A0A1Q0Z8R9"/>
<dbReference type="SUPFAM" id="SSF57959">
    <property type="entry name" value="Leucine zipper domain"/>
    <property type="match status" value="1"/>
</dbReference>
<evidence type="ECO:0000256" key="7">
    <source>
        <dbReference type="SAM" id="MobiDB-lite"/>
    </source>
</evidence>
<dbReference type="Pfam" id="PF16596">
    <property type="entry name" value="MFMR_assoc"/>
    <property type="match status" value="1"/>
</dbReference>
<feature type="compositionally biased region" description="Basic and acidic residues" evidence="7">
    <location>
        <begin position="116"/>
        <end position="132"/>
    </location>
</feature>
<evidence type="ECO:0000256" key="5">
    <source>
        <dbReference type="ARBA" id="ARBA00023163"/>
    </source>
</evidence>
<feature type="compositionally biased region" description="Polar residues" evidence="7">
    <location>
        <begin position="1"/>
        <end position="22"/>
    </location>
</feature>
<dbReference type="PROSITE" id="PS00036">
    <property type="entry name" value="BZIP_BASIC"/>
    <property type="match status" value="1"/>
</dbReference>
<name>A0A1Q0Z8R9_MAIZE</name>
<dbReference type="PANTHER" id="PTHR45967">
    <property type="entry name" value="G-BOX-BINDING FACTOR 3-RELATED"/>
    <property type="match status" value="1"/>
</dbReference>
<comment type="subcellular location">
    <subcellularLocation>
        <location evidence="1">Nucleus</location>
    </subcellularLocation>
</comment>
<evidence type="ECO:0000256" key="1">
    <source>
        <dbReference type="ARBA" id="ARBA00004123"/>
    </source>
</evidence>
<dbReference type="PANTHER" id="PTHR45967:SF12">
    <property type="entry name" value="TRANSCRIPTION FACTOR HBP-1A"/>
    <property type="match status" value="1"/>
</dbReference>
<evidence type="ECO:0000256" key="3">
    <source>
        <dbReference type="ARBA" id="ARBA00023015"/>
    </source>
</evidence>
<proteinExistence type="inferred from homology"/>
<dbReference type="EMBL" id="CM000780">
    <property type="protein sequence ID" value="AQK60870.1"/>
    <property type="molecule type" value="Genomic_DNA"/>
</dbReference>
<evidence type="ECO:0000256" key="4">
    <source>
        <dbReference type="ARBA" id="ARBA00023125"/>
    </source>
</evidence>
<dbReference type="InterPro" id="IPR044827">
    <property type="entry name" value="GBF-like"/>
</dbReference>
<dbReference type="SMR" id="A0A1Q0Z8R9"/>
<feature type="compositionally biased region" description="Basic and acidic residues" evidence="7">
    <location>
        <begin position="218"/>
        <end position="245"/>
    </location>
</feature>
<dbReference type="Pfam" id="PF07777">
    <property type="entry name" value="MFMR"/>
    <property type="match status" value="1"/>
</dbReference>
<evidence type="ECO:0000256" key="2">
    <source>
        <dbReference type="ARBA" id="ARBA00007163"/>
    </source>
</evidence>
<dbReference type="InterPro" id="IPR045314">
    <property type="entry name" value="bZIP_plant_GBF1"/>
</dbReference>
<feature type="region of interest" description="Disordered" evidence="7">
    <location>
        <begin position="273"/>
        <end position="314"/>
    </location>
</feature>
<dbReference type="CDD" id="cd14702">
    <property type="entry name" value="bZIP_plant_GBF1"/>
    <property type="match status" value="1"/>
</dbReference>
<dbReference type="InterPro" id="IPR004827">
    <property type="entry name" value="bZIP"/>
</dbReference>
<protein>
    <submittedName>
        <fullName evidence="8">Putative bZIP transcription factor superfamily protein</fullName>
    </submittedName>
</protein>
<dbReference type="IntAct" id="A0A1Q0Z8R9">
    <property type="interactions" value="2"/>
</dbReference>
<evidence type="ECO:0000256" key="6">
    <source>
        <dbReference type="ARBA" id="ARBA00023242"/>
    </source>
</evidence>
<feature type="compositionally biased region" description="Low complexity" evidence="7">
    <location>
        <begin position="23"/>
        <end position="32"/>
    </location>
</feature>
<keyword evidence="3" id="KW-0805">Transcription regulation</keyword>
<dbReference type="FunCoup" id="A0A1Q0Z8R9">
    <property type="interactions" value="24"/>
</dbReference>
<dbReference type="InParanoid" id="A0A1Q0Z8R9"/>